<comment type="caution">
    <text evidence="2">The sequence shown here is derived from an EMBL/GenBank/DDBJ whole genome shotgun (WGS) entry which is preliminary data.</text>
</comment>
<feature type="region of interest" description="Disordered" evidence="1">
    <location>
        <begin position="226"/>
        <end position="254"/>
    </location>
</feature>
<dbReference type="AlphaFoldDB" id="A0AA40BUG5"/>
<evidence type="ECO:0000313" key="2">
    <source>
        <dbReference type="EMBL" id="KAK0614030.1"/>
    </source>
</evidence>
<dbReference type="EMBL" id="JAULSU010000006">
    <property type="protein sequence ID" value="KAK0614030.1"/>
    <property type="molecule type" value="Genomic_DNA"/>
</dbReference>
<evidence type="ECO:0000313" key="3">
    <source>
        <dbReference type="Proteomes" id="UP001175000"/>
    </source>
</evidence>
<sequence>MQTNIFIFIYPRVPGRQATFILAVDLGRVFLESSIHMSSRSRAVFLLREREVAQFSKMAVPASPVSEACLRNYDWSSSYWQLRHRIKVVGRAAKDGLAVIPWRPYAQRHHSAKDDSRSGSGGYAICRLETLELGCETAKYVTRSRHPMRWVPASCRAWYSSGPIERPMSSRPDGLTRLRGTKLLEGCDPIGLNNVNDSTTSRRTSWFAFGGLSWGFCAGWLERHPEGESLSRPPLTSKSRHGKTGVETMKQKNL</sequence>
<proteinExistence type="predicted"/>
<accession>A0AA40BUG5</accession>
<evidence type="ECO:0000256" key="1">
    <source>
        <dbReference type="SAM" id="MobiDB-lite"/>
    </source>
</evidence>
<keyword evidence="3" id="KW-1185">Reference proteome</keyword>
<reference evidence="2" key="1">
    <citation type="submission" date="2023-06" db="EMBL/GenBank/DDBJ databases">
        <title>Genome-scale phylogeny and comparative genomics of the fungal order Sordariales.</title>
        <authorList>
            <consortium name="Lawrence Berkeley National Laboratory"/>
            <person name="Hensen N."/>
            <person name="Bonometti L."/>
            <person name="Westerberg I."/>
            <person name="Brannstrom I.O."/>
            <person name="Guillou S."/>
            <person name="Cros-Aarteil S."/>
            <person name="Calhoun S."/>
            <person name="Haridas S."/>
            <person name="Kuo A."/>
            <person name="Mondo S."/>
            <person name="Pangilinan J."/>
            <person name="Riley R."/>
            <person name="Labutti K."/>
            <person name="Andreopoulos B."/>
            <person name="Lipzen A."/>
            <person name="Chen C."/>
            <person name="Yanf M."/>
            <person name="Daum C."/>
            <person name="Ng V."/>
            <person name="Clum A."/>
            <person name="Steindorff A."/>
            <person name="Ohm R."/>
            <person name="Martin F."/>
            <person name="Silar P."/>
            <person name="Natvig D."/>
            <person name="Lalanne C."/>
            <person name="Gautier V."/>
            <person name="Ament-Velasquez S.L."/>
            <person name="Kruys A."/>
            <person name="Hutchinson M.I."/>
            <person name="Powell A.J."/>
            <person name="Barry K."/>
            <person name="Miller A.N."/>
            <person name="Grigoriev I.V."/>
            <person name="Debuchy R."/>
            <person name="Gladieux P."/>
            <person name="Thoren M.H."/>
            <person name="Johannesson H."/>
        </authorList>
    </citation>
    <scope>NUCLEOTIDE SEQUENCE</scope>
    <source>
        <strain evidence="2">CBS 606.72</strain>
    </source>
</reference>
<protein>
    <submittedName>
        <fullName evidence="2">Uncharacterized protein</fullName>
    </submittedName>
</protein>
<gene>
    <name evidence="2" type="ORF">B0T14DRAFT_293161</name>
</gene>
<dbReference type="Proteomes" id="UP001175000">
    <property type="component" value="Unassembled WGS sequence"/>
</dbReference>
<organism evidence="2 3">
    <name type="scientific">Immersiella caudata</name>
    <dbReference type="NCBI Taxonomy" id="314043"/>
    <lineage>
        <taxon>Eukaryota</taxon>
        <taxon>Fungi</taxon>
        <taxon>Dikarya</taxon>
        <taxon>Ascomycota</taxon>
        <taxon>Pezizomycotina</taxon>
        <taxon>Sordariomycetes</taxon>
        <taxon>Sordariomycetidae</taxon>
        <taxon>Sordariales</taxon>
        <taxon>Lasiosphaeriaceae</taxon>
        <taxon>Immersiella</taxon>
    </lineage>
</organism>
<name>A0AA40BUG5_9PEZI</name>